<dbReference type="InterPro" id="IPR019582">
    <property type="entry name" value="RRM_spliceosomal_PrP8"/>
</dbReference>
<sequence>MEHMSLVNSQVSLNNEGSKNSIDMVRGGHGSYRSRMNESGIEAEIYTLCDGGLLMQVYLLLNWHKACQLPLQTKLSELRSSIARRSLSELEMFTKDGEHMDIPKRKSTINERIVEISVKDERAFIMTMEVRALFKQVQGEVLGSSIFIMKVDSLSRHLEVRLLCDQYGNVAALHSRNCSVQRRHQKSSTLDYRDGKAILAIGFSPDDMLLRLVLDHNIADYVTAKNNVVLPYKDMSHTNSYGLTRGLQFAYFVAQYYGFVLDLLLLGLTRASEIAGPPQMPNEFFTYWNTKVETRIVLWDMKNCLTRSITTLEWEDSFVSVSVYSKDNPNLLFSIHSTVVCFPGLSLQNVLPHIRVRTMNTIDLDLNWSSRFTDSALQF</sequence>
<evidence type="ECO:0000259" key="1">
    <source>
        <dbReference type="Pfam" id="PF02786"/>
    </source>
</evidence>
<dbReference type="GO" id="GO:0005682">
    <property type="term" value="C:U5 snRNP"/>
    <property type="evidence" value="ECO:0007669"/>
    <property type="project" value="TreeGrafter"/>
</dbReference>
<protein>
    <submittedName>
        <fullName evidence="3">Uncharacterized protein</fullName>
    </submittedName>
</protein>
<dbReference type="SUPFAM" id="SSF56059">
    <property type="entry name" value="Glutathione synthetase ATP-binding domain-like"/>
    <property type="match status" value="1"/>
</dbReference>
<dbReference type="GO" id="GO:0030619">
    <property type="term" value="F:U1 snRNA binding"/>
    <property type="evidence" value="ECO:0007669"/>
    <property type="project" value="TreeGrafter"/>
</dbReference>
<dbReference type="OrthoDB" id="1742580at2759"/>
<dbReference type="SUPFAM" id="SSF53098">
    <property type="entry name" value="Ribonuclease H-like"/>
    <property type="match status" value="1"/>
</dbReference>
<comment type="caution">
    <text evidence="3">The sequence shown here is derived from an EMBL/GenBank/DDBJ whole genome shotgun (WGS) entry which is preliminary data.</text>
</comment>
<dbReference type="GO" id="GO:0000244">
    <property type="term" value="P:spliceosomal tri-snRNP complex assembly"/>
    <property type="evidence" value="ECO:0007669"/>
    <property type="project" value="TreeGrafter"/>
</dbReference>
<organism evidence="3 4">
    <name type="scientific">Acer yangbiense</name>
    <dbReference type="NCBI Taxonomy" id="1000413"/>
    <lineage>
        <taxon>Eukaryota</taxon>
        <taxon>Viridiplantae</taxon>
        <taxon>Streptophyta</taxon>
        <taxon>Embryophyta</taxon>
        <taxon>Tracheophyta</taxon>
        <taxon>Spermatophyta</taxon>
        <taxon>Magnoliopsida</taxon>
        <taxon>eudicotyledons</taxon>
        <taxon>Gunneridae</taxon>
        <taxon>Pentapetalae</taxon>
        <taxon>rosids</taxon>
        <taxon>malvids</taxon>
        <taxon>Sapindales</taxon>
        <taxon>Sapindaceae</taxon>
        <taxon>Hippocastanoideae</taxon>
        <taxon>Acereae</taxon>
        <taxon>Acer</taxon>
    </lineage>
</organism>
<dbReference type="Pfam" id="PF10598">
    <property type="entry name" value="RRM_4"/>
    <property type="match status" value="1"/>
</dbReference>
<dbReference type="Gene3D" id="3.30.470.20">
    <property type="entry name" value="ATP-grasp fold, B domain"/>
    <property type="match status" value="1"/>
</dbReference>
<evidence type="ECO:0000313" key="4">
    <source>
        <dbReference type="Proteomes" id="UP000323000"/>
    </source>
</evidence>
<dbReference type="GO" id="GO:0030623">
    <property type="term" value="F:U5 snRNA binding"/>
    <property type="evidence" value="ECO:0007669"/>
    <property type="project" value="TreeGrafter"/>
</dbReference>
<dbReference type="GO" id="GO:0005524">
    <property type="term" value="F:ATP binding"/>
    <property type="evidence" value="ECO:0007669"/>
    <property type="project" value="InterPro"/>
</dbReference>
<keyword evidence="4" id="KW-1185">Reference proteome</keyword>
<dbReference type="GO" id="GO:0097157">
    <property type="term" value="F:pre-mRNA intronic binding"/>
    <property type="evidence" value="ECO:0007669"/>
    <property type="project" value="TreeGrafter"/>
</dbReference>
<gene>
    <name evidence="3" type="ORF">EZV62_019019</name>
</gene>
<dbReference type="GO" id="GO:0017070">
    <property type="term" value="F:U6 snRNA binding"/>
    <property type="evidence" value="ECO:0007669"/>
    <property type="project" value="TreeGrafter"/>
</dbReference>
<feature type="domain" description="RNA recognition motif spliceosomal PrP8" evidence="2">
    <location>
        <begin position="208"/>
        <end position="289"/>
    </location>
</feature>
<dbReference type="EMBL" id="VAHF01000009">
    <property type="protein sequence ID" value="TXG53763.1"/>
    <property type="molecule type" value="Genomic_DNA"/>
</dbReference>
<dbReference type="Pfam" id="PF02786">
    <property type="entry name" value="CPSase_L_D2"/>
    <property type="match status" value="1"/>
</dbReference>
<accession>A0A5C7H9E4</accession>
<dbReference type="PANTHER" id="PTHR11140">
    <property type="entry name" value="PRE-MRNA SPLICING FACTOR PRP8"/>
    <property type="match status" value="1"/>
</dbReference>
<dbReference type="InterPro" id="IPR027652">
    <property type="entry name" value="PRP8"/>
</dbReference>
<evidence type="ECO:0000313" key="3">
    <source>
        <dbReference type="EMBL" id="TXG53763.1"/>
    </source>
</evidence>
<evidence type="ECO:0000259" key="2">
    <source>
        <dbReference type="Pfam" id="PF10598"/>
    </source>
</evidence>
<reference evidence="4" key="1">
    <citation type="journal article" date="2019" name="Gigascience">
        <title>De novo genome assembly of the endangered Acer yangbiense, a plant species with extremely small populations endemic to Yunnan Province, China.</title>
        <authorList>
            <person name="Yang J."/>
            <person name="Wariss H.M."/>
            <person name="Tao L."/>
            <person name="Zhang R."/>
            <person name="Yun Q."/>
            <person name="Hollingsworth P."/>
            <person name="Dao Z."/>
            <person name="Luo G."/>
            <person name="Guo H."/>
            <person name="Ma Y."/>
            <person name="Sun W."/>
        </authorList>
    </citation>
    <scope>NUCLEOTIDE SEQUENCE [LARGE SCALE GENOMIC DNA]</scope>
    <source>
        <strain evidence="4">cv. Malutang</strain>
    </source>
</reference>
<proteinExistence type="predicted"/>
<name>A0A5C7H9E4_9ROSI</name>
<dbReference type="GO" id="GO:0030620">
    <property type="term" value="F:U2 snRNA binding"/>
    <property type="evidence" value="ECO:0007669"/>
    <property type="project" value="TreeGrafter"/>
</dbReference>
<dbReference type="GO" id="GO:0071013">
    <property type="term" value="C:catalytic step 2 spliceosome"/>
    <property type="evidence" value="ECO:0007669"/>
    <property type="project" value="TreeGrafter"/>
</dbReference>
<feature type="domain" description="Carbamoyl phosphate synthase ATP-binding" evidence="1">
    <location>
        <begin position="144"/>
        <end position="187"/>
    </location>
</feature>
<dbReference type="InterPro" id="IPR005479">
    <property type="entry name" value="CPAse_ATP-bd"/>
</dbReference>
<dbReference type="Proteomes" id="UP000323000">
    <property type="component" value="Chromosome 9"/>
</dbReference>
<dbReference type="AlphaFoldDB" id="A0A5C7H9E4"/>
<dbReference type="PANTHER" id="PTHR11140:SF0">
    <property type="entry name" value="PRE-MRNA-PROCESSING-SPLICING FACTOR 8"/>
    <property type="match status" value="1"/>
</dbReference>
<dbReference type="InterPro" id="IPR012337">
    <property type="entry name" value="RNaseH-like_sf"/>
</dbReference>